<evidence type="ECO:0000256" key="3">
    <source>
        <dbReference type="ARBA" id="ARBA00022670"/>
    </source>
</evidence>
<comment type="similarity">
    <text evidence="1 6">Belongs to the peptidase S46 family.</text>
</comment>
<keyword evidence="2 6" id="KW-0031">Aminopeptidase</keyword>
<sequence>MKKVLTGGLLAMFSVASLADEGMWQPHQLPQISQQLKQAGLALDPNDLTNLTGFPMGAIVSLGGCTASFVSDKGLVATNHHCIYGSVQYNSSEENNLLRDGFLAKNFDQELQATPGSRIYVTEEINEVTEQVNAGLSKDMDGAERYDVMEKNRKALVSECEADDKYRCRVVNFHGGLQYFLFKQLTIRDVRLVHAPAMSVGKYGGDIDNWMWPRHTGDYGFYRAYVGKDGQPADYHEDNVPYEPKHYLKVNKASVADGDYIMVLGYPGRTNRYRVASEVENQFTWTYPNAKVMREDIIDLIKSNSEPDSDARIKYESTLASLANYAKNYGSMISSYQKGDMLARKQKLEADLAAWINADKKRKAQYGDALTGLNKLITKSQENQARDLILGYMRYGALYNSANSLYRWSIEQELDDAERKSGYQDRDKNRFVQGMKTINRRYDQVIDKAIMSKLLADYAKLPESERLASLDKFFAIDKGADEAAIGKQLEQMYAQSKLAEQERRLAWMDKSPSDFENSNDPFIKLAVATYKERLALEQSSEALSGEIQAYRPKYMAALIAYYQDKNLPVYADANSTLRITYGNVKGYSPQDGLWATPFTRLEGIAAKNTGEVPFNASEKQLSLIANKEYGDYARPELGSVPVNYLGTLDITGGNSGSPTLNDKAEFVGLVFDGVYESIIGDWDYDPSLNRSIHVDVRYMLWVMEHIDGATNLIEEMDIVE</sequence>
<keyword evidence="6" id="KW-0720">Serine protease</keyword>
<evidence type="ECO:0000256" key="4">
    <source>
        <dbReference type="ARBA" id="ARBA00022729"/>
    </source>
</evidence>
<dbReference type="InterPro" id="IPR019500">
    <property type="entry name" value="Pep_S46"/>
</dbReference>
<dbReference type="EMBL" id="SWDB01000011">
    <property type="protein sequence ID" value="TKB45837.1"/>
    <property type="molecule type" value="Genomic_DNA"/>
</dbReference>
<dbReference type="SUPFAM" id="SSF50494">
    <property type="entry name" value="Trypsin-like serine proteases"/>
    <property type="match status" value="1"/>
</dbReference>
<dbReference type="EC" id="3.4.14.-" evidence="6"/>
<organism evidence="7 8">
    <name type="scientific">Thalassotalea mangrovi</name>
    <dbReference type="NCBI Taxonomy" id="2572245"/>
    <lineage>
        <taxon>Bacteria</taxon>
        <taxon>Pseudomonadati</taxon>
        <taxon>Pseudomonadota</taxon>
        <taxon>Gammaproteobacteria</taxon>
        <taxon>Alteromonadales</taxon>
        <taxon>Colwelliaceae</taxon>
        <taxon>Thalassotalea</taxon>
    </lineage>
</organism>
<keyword evidence="3 6" id="KW-0645">Protease</keyword>
<keyword evidence="5 6" id="KW-0378">Hydrolase</keyword>
<dbReference type="AlphaFoldDB" id="A0A4U1B6N3"/>
<comment type="function">
    <text evidence="6">Catalyzes the removal of dipeptides from the N-terminus of oligopeptides.</text>
</comment>
<dbReference type="InterPro" id="IPR009003">
    <property type="entry name" value="Peptidase_S1_PA"/>
</dbReference>
<evidence type="ECO:0000256" key="5">
    <source>
        <dbReference type="ARBA" id="ARBA00022801"/>
    </source>
</evidence>
<dbReference type="GO" id="GO:0006508">
    <property type="term" value="P:proteolysis"/>
    <property type="evidence" value="ECO:0007669"/>
    <property type="project" value="UniProtKB-KW"/>
</dbReference>
<gene>
    <name evidence="7" type="ORF">E8M12_06210</name>
</gene>
<dbReference type="GO" id="GO:0070009">
    <property type="term" value="F:serine-type aminopeptidase activity"/>
    <property type="evidence" value="ECO:0007669"/>
    <property type="project" value="UniProtKB-UniRule"/>
</dbReference>
<feature type="chain" id="PRO_5023010313" description="Dipeptidyl-peptidase" evidence="6">
    <location>
        <begin position="20"/>
        <end position="720"/>
    </location>
</feature>
<keyword evidence="8" id="KW-1185">Reference proteome</keyword>
<protein>
    <recommendedName>
        <fullName evidence="6">Dipeptidyl-peptidase</fullName>
        <ecNumber evidence="6">3.4.14.-</ecNumber>
    </recommendedName>
</protein>
<feature type="signal peptide" evidence="6">
    <location>
        <begin position="1"/>
        <end position="19"/>
    </location>
</feature>
<dbReference type="RefSeq" id="WP_136735232.1">
    <property type="nucleotide sequence ID" value="NZ_SWDB01000011.1"/>
</dbReference>
<reference evidence="7 8" key="1">
    <citation type="submission" date="2019-04" db="EMBL/GenBank/DDBJ databases">
        <title>Thalassotalea guangxiensis sp. nov., isolated from sediment of the coastal wetland.</title>
        <authorList>
            <person name="Zheng S."/>
            <person name="Zhang D."/>
        </authorList>
    </citation>
    <scope>NUCLEOTIDE SEQUENCE [LARGE SCALE GENOMIC DNA]</scope>
    <source>
        <strain evidence="7 8">ZS-4</strain>
    </source>
</reference>
<dbReference type="Proteomes" id="UP000307999">
    <property type="component" value="Unassembled WGS sequence"/>
</dbReference>
<dbReference type="PANTHER" id="PTHR38469">
    <property type="entry name" value="PERIPLASMIC PEPTIDASE SUBFAMILY S1B"/>
    <property type="match status" value="1"/>
</dbReference>
<evidence type="ECO:0000313" key="7">
    <source>
        <dbReference type="EMBL" id="TKB45837.1"/>
    </source>
</evidence>
<dbReference type="Pfam" id="PF10459">
    <property type="entry name" value="Peptidase_S46"/>
    <property type="match status" value="1"/>
</dbReference>
<name>A0A4U1B6N3_9GAMM</name>
<evidence type="ECO:0000256" key="2">
    <source>
        <dbReference type="ARBA" id="ARBA00022438"/>
    </source>
</evidence>
<evidence type="ECO:0000313" key="8">
    <source>
        <dbReference type="Proteomes" id="UP000307999"/>
    </source>
</evidence>
<comment type="caution">
    <text evidence="7">The sequence shown here is derived from an EMBL/GenBank/DDBJ whole genome shotgun (WGS) entry which is preliminary data.</text>
</comment>
<accession>A0A4U1B6N3</accession>
<keyword evidence="4 6" id="KW-0732">Signal</keyword>
<evidence type="ECO:0000256" key="1">
    <source>
        <dbReference type="ARBA" id="ARBA00010491"/>
    </source>
</evidence>
<dbReference type="GO" id="GO:0008239">
    <property type="term" value="F:dipeptidyl-peptidase activity"/>
    <property type="evidence" value="ECO:0007669"/>
    <property type="project" value="UniProtKB-UniRule"/>
</dbReference>
<evidence type="ECO:0000256" key="6">
    <source>
        <dbReference type="RuleBase" id="RU366067"/>
    </source>
</evidence>
<proteinExistence type="inferred from homology"/>
<dbReference type="GO" id="GO:0043171">
    <property type="term" value="P:peptide catabolic process"/>
    <property type="evidence" value="ECO:0007669"/>
    <property type="project" value="UniProtKB-UniRule"/>
</dbReference>
<dbReference type="OrthoDB" id="9805367at2"/>
<dbReference type="PANTHER" id="PTHR38469:SF1">
    <property type="entry name" value="PERIPLASMIC PEPTIDASE SUBFAMILY S1B"/>
    <property type="match status" value="1"/>
</dbReference>